<reference evidence="3 4" key="1">
    <citation type="submission" date="2020-05" db="EMBL/GenBank/DDBJ databases">
        <authorList>
            <person name="Whitworth D."/>
        </authorList>
    </citation>
    <scope>NUCLEOTIDE SEQUENCE [LARGE SCALE GENOMIC DNA]</scope>
    <source>
        <strain evidence="3 4">AB043B</strain>
    </source>
</reference>
<gene>
    <name evidence="3" type="ORF">HMI49_14985</name>
</gene>
<dbReference type="PANTHER" id="PTHR43777:SF1">
    <property type="entry name" value="MOLYBDENUM COFACTOR CYTIDYLYLTRANSFERASE"/>
    <property type="match status" value="1"/>
</dbReference>
<name>A0A3A8I5U5_9BACT</name>
<dbReference type="RefSeq" id="WP_120528221.1">
    <property type="nucleotide sequence ID" value="NZ_JABFJV010000072.1"/>
</dbReference>
<dbReference type="SUPFAM" id="SSF53448">
    <property type="entry name" value="Nucleotide-diphospho-sugar transferases"/>
    <property type="match status" value="1"/>
</dbReference>
<dbReference type="InterPro" id="IPR025877">
    <property type="entry name" value="MobA-like_NTP_Trfase"/>
</dbReference>
<keyword evidence="3" id="KW-0808">Transferase</keyword>
<dbReference type="EMBL" id="JABFJV010000072">
    <property type="protein sequence ID" value="NOK34504.1"/>
    <property type="molecule type" value="Genomic_DNA"/>
</dbReference>
<evidence type="ECO:0000313" key="4">
    <source>
        <dbReference type="Proteomes" id="UP000563426"/>
    </source>
</evidence>
<dbReference type="CDD" id="cd04182">
    <property type="entry name" value="GT_2_like_f"/>
    <property type="match status" value="1"/>
</dbReference>
<sequence>MTVAVVVLAAGGSSRLGQPKQLLRHEGTSLVWRAARYALSASPVVVVVLGARRDDVASELDGLTVRCVDNPDWALGQGSSLHAGLRALPPDVDGAVLMLCDQLRVDADHLRSLISTFERTHAPIVASAYAGTRGVPALFSRALFPELEALPPTDGARRLIARDPSRVVEVPLPGGEEDVDTAEDALRLTRPGRGG</sequence>
<dbReference type="Pfam" id="PF12804">
    <property type="entry name" value="NTP_transf_3"/>
    <property type="match status" value="1"/>
</dbReference>
<feature type="region of interest" description="Disordered" evidence="1">
    <location>
        <begin position="171"/>
        <end position="195"/>
    </location>
</feature>
<accession>A0A3A8I5U5</accession>
<dbReference type="PANTHER" id="PTHR43777">
    <property type="entry name" value="MOLYBDENUM COFACTOR CYTIDYLYLTRANSFERASE"/>
    <property type="match status" value="1"/>
</dbReference>
<comment type="caution">
    <text evidence="3">The sequence shown here is derived from an EMBL/GenBank/DDBJ whole genome shotgun (WGS) entry which is preliminary data.</text>
</comment>
<evidence type="ECO:0000259" key="2">
    <source>
        <dbReference type="Pfam" id="PF12804"/>
    </source>
</evidence>
<feature type="domain" description="MobA-like NTP transferase" evidence="2">
    <location>
        <begin position="5"/>
        <end position="163"/>
    </location>
</feature>
<dbReference type="OrthoDB" id="9779263at2"/>
<dbReference type="Proteomes" id="UP000563426">
    <property type="component" value="Unassembled WGS sequence"/>
</dbReference>
<dbReference type="Gene3D" id="3.90.550.10">
    <property type="entry name" value="Spore Coat Polysaccharide Biosynthesis Protein SpsA, Chain A"/>
    <property type="match status" value="1"/>
</dbReference>
<evidence type="ECO:0000313" key="3">
    <source>
        <dbReference type="EMBL" id="NOK34504.1"/>
    </source>
</evidence>
<keyword evidence="4" id="KW-1185">Reference proteome</keyword>
<evidence type="ECO:0000256" key="1">
    <source>
        <dbReference type="SAM" id="MobiDB-lite"/>
    </source>
</evidence>
<dbReference type="GO" id="GO:0016779">
    <property type="term" value="F:nucleotidyltransferase activity"/>
    <property type="evidence" value="ECO:0007669"/>
    <property type="project" value="UniProtKB-ARBA"/>
</dbReference>
<dbReference type="AlphaFoldDB" id="A0A3A8I5U5"/>
<dbReference type="InterPro" id="IPR029044">
    <property type="entry name" value="Nucleotide-diphossugar_trans"/>
</dbReference>
<protein>
    <submittedName>
        <fullName evidence="3">Nucleotidyltransferase family protein</fullName>
    </submittedName>
</protein>
<organism evidence="3 4">
    <name type="scientific">Corallococcus exercitus</name>
    <dbReference type="NCBI Taxonomy" id="2316736"/>
    <lineage>
        <taxon>Bacteria</taxon>
        <taxon>Pseudomonadati</taxon>
        <taxon>Myxococcota</taxon>
        <taxon>Myxococcia</taxon>
        <taxon>Myxococcales</taxon>
        <taxon>Cystobacterineae</taxon>
        <taxon>Myxococcaceae</taxon>
        <taxon>Corallococcus</taxon>
    </lineage>
</organism>
<proteinExistence type="predicted"/>